<evidence type="ECO:0000313" key="2">
    <source>
        <dbReference type="EMBL" id="MBU6081564.1"/>
    </source>
</evidence>
<evidence type="ECO:0000256" key="1">
    <source>
        <dbReference type="SAM" id="Phobius"/>
    </source>
</evidence>
<keyword evidence="3" id="KW-1185">Reference proteome</keyword>
<dbReference type="Proteomes" id="UP000812672">
    <property type="component" value="Unassembled WGS sequence"/>
</dbReference>
<keyword evidence="1" id="KW-1133">Transmembrane helix</keyword>
<feature type="transmembrane region" description="Helical" evidence="1">
    <location>
        <begin position="44"/>
        <end position="63"/>
    </location>
</feature>
<keyword evidence="1" id="KW-0812">Transmembrane</keyword>
<dbReference type="RefSeq" id="WP_216687661.1">
    <property type="nucleotide sequence ID" value="NZ_CAUPKR010000029.1"/>
</dbReference>
<comment type="caution">
    <text evidence="2">The sequence shown here is derived from an EMBL/GenBank/DDBJ whole genome shotgun (WGS) entry which is preliminary data.</text>
</comment>
<feature type="transmembrane region" description="Helical" evidence="1">
    <location>
        <begin position="146"/>
        <end position="164"/>
    </location>
</feature>
<sequence length="165" mass="19236">MNKWSIYQVIVVITLVISAIIFNQLDVDLHYQIGDSMGMVTSQLLVMIGFLFISGLMCLIFLFQTKKSQTFLQHPAWKKMLPIIFAWFTISFIALIIAFENDSFTELLNHRVSFYALLYYFTFLWQLLLITGVHKFADATTSAERQIEYSYLVNLALMVLLFFFV</sequence>
<organism evidence="2 3">
    <name type="scientific">Allobacillus halotolerans</name>
    <dbReference type="NCBI Taxonomy" id="570278"/>
    <lineage>
        <taxon>Bacteria</taxon>
        <taxon>Bacillati</taxon>
        <taxon>Bacillota</taxon>
        <taxon>Bacilli</taxon>
        <taxon>Bacillales</taxon>
        <taxon>Bacillaceae</taxon>
        <taxon>Allobacillus</taxon>
    </lineage>
</organism>
<protein>
    <recommendedName>
        <fullName evidence="4">Quinol:cytochrome C oxidoreductase</fullName>
    </recommendedName>
</protein>
<accession>A0ABS6GSB2</accession>
<dbReference type="EMBL" id="JAHLZF010000018">
    <property type="protein sequence ID" value="MBU6081564.1"/>
    <property type="molecule type" value="Genomic_DNA"/>
</dbReference>
<evidence type="ECO:0008006" key="4">
    <source>
        <dbReference type="Google" id="ProtNLM"/>
    </source>
</evidence>
<evidence type="ECO:0000313" key="3">
    <source>
        <dbReference type="Proteomes" id="UP000812672"/>
    </source>
</evidence>
<gene>
    <name evidence="2" type="ORF">KQ486_11120</name>
</gene>
<feature type="transmembrane region" description="Helical" evidence="1">
    <location>
        <begin position="112"/>
        <end position="134"/>
    </location>
</feature>
<name>A0ABS6GSB2_9BACI</name>
<feature type="transmembrane region" description="Helical" evidence="1">
    <location>
        <begin position="6"/>
        <end position="23"/>
    </location>
</feature>
<proteinExistence type="predicted"/>
<feature type="transmembrane region" description="Helical" evidence="1">
    <location>
        <begin position="83"/>
        <end position="100"/>
    </location>
</feature>
<reference evidence="2 3" key="1">
    <citation type="journal article" date="2011" name="Int. J. Syst. Evol. Microbiol.">
        <title>Allobacillus halotolerans gen. nov., sp. nov. isolated from shrimp paste.</title>
        <authorList>
            <person name="Sheu S.Y."/>
            <person name="Arun A.B."/>
            <person name="Jiang S.R."/>
            <person name="Young C.C."/>
            <person name="Chen W.M."/>
        </authorList>
    </citation>
    <scope>NUCLEOTIDE SEQUENCE [LARGE SCALE GENOMIC DNA]</scope>
    <source>
        <strain evidence="2 3">LMG 24826</strain>
    </source>
</reference>
<keyword evidence="1" id="KW-0472">Membrane</keyword>